<gene>
    <name evidence="1" type="ORF">R3W88_001505</name>
</gene>
<comment type="caution">
    <text evidence="1">The sequence shown here is derived from an EMBL/GenBank/DDBJ whole genome shotgun (WGS) entry which is preliminary data.</text>
</comment>
<accession>A0AAV9MJ05</accession>
<dbReference type="EMBL" id="JAWPEI010000001">
    <property type="protein sequence ID" value="KAK4737808.1"/>
    <property type="molecule type" value="Genomic_DNA"/>
</dbReference>
<keyword evidence="2" id="KW-1185">Reference proteome</keyword>
<evidence type="ECO:0000313" key="2">
    <source>
        <dbReference type="Proteomes" id="UP001311915"/>
    </source>
</evidence>
<reference evidence="1 2" key="1">
    <citation type="submission" date="2023-10" db="EMBL/GenBank/DDBJ databases">
        <title>Genome-Wide Identification Analysis in wild type Solanum Pinnatisectum Reveals Some Genes Defensing Phytophthora Infestans.</title>
        <authorList>
            <person name="Sun C."/>
        </authorList>
    </citation>
    <scope>NUCLEOTIDE SEQUENCE [LARGE SCALE GENOMIC DNA]</scope>
    <source>
        <strain evidence="1">LQN</strain>
        <tissue evidence="1">Leaf</tissue>
    </source>
</reference>
<dbReference type="AlphaFoldDB" id="A0AAV9MJ05"/>
<evidence type="ECO:0000313" key="1">
    <source>
        <dbReference type="EMBL" id="KAK4737808.1"/>
    </source>
</evidence>
<organism evidence="1 2">
    <name type="scientific">Solanum pinnatisectum</name>
    <name type="common">tansyleaf nightshade</name>
    <dbReference type="NCBI Taxonomy" id="50273"/>
    <lineage>
        <taxon>Eukaryota</taxon>
        <taxon>Viridiplantae</taxon>
        <taxon>Streptophyta</taxon>
        <taxon>Embryophyta</taxon>
        <taxon>Tracheophyta</taxon>
        <taxon>Spermatophyta</taxon>
        <taxon>Magnoliopsida</taxon>
        <taxon>eudicotyledons</taxon>
        <taxon>Gunneridae</taxon>
        <taxon>Pentapetalae</taxon>
        <taxon>asterids</taxon>
        <taxon>lamiids</taxon>
        <taxon>Solanales</taxon>
        <taxon>Solanaceae</taxon>
        <taxon>Solanoideae</taxon>
        <taxon>Solaneae</taxon>
        <taxon>Solanum</taxon>
    </lineage>
</organism>
<protein>
    <submittedName>
        <fullName evidence="1">Uncharacterized protein</fullName>
    </submittedName>
</protein>
<proteinExistence type="predicted"/>
<dbReference type="Proteomes" id="UP001311915">
    <property type="component" value="Unassembled WGS sequence"/>
</dbReference>
<sequence>MGFDDGTLRIPKGTKSSFPVNFALTAQTSKRVHGTFVLFDNNRDSKMCANNICEWHAKKDGLYLKIQGKQVLQFKCTKALHGVAYNPRKVLCVSTEIVTIDVSSLAKLVKDKNVDELANIGGVQGIDASLKSDKSNGIIGDPEDAFGSNTYRKPPSKNFFIFVWHYIFLLCAALEKHSITSD</sequence>
<name>A0AAV9MJ05_9SOLN</name>